<sequence length="381" mass="44047">MVMTVLSQDDNKLVLDLRQALGVVPEFYDDDYCLMRWIEGWDNNHDQIIPRIREAAAIISTFPSTDHIDFNSIDDVELNLRRFNKTIEYHTGGLIGLDKNGDLISCVLLGRFHTKSLLKCSRVSEITRNAIWAAILGYTYMKNQEKIQKKKLGFTVIMDLEGYNRDHLFTPGIKVYTNFLSIVQNLFPETTKRVFVTNAPTLFQTAFTFVKPVLSQKTKEKIKILGSDYHSDLFEAVGQENLPTLFGGTKQYVNGHPEYGHLRMGGIMPEDFKYSHLKNPLHMPDEKLTKLVVPARSQREITVNCTKLHQHLQWFFLSNGDITFSIKLGNKLIWPEIKTLTEFVPEYETIECRDVGEYVMVFDNTFSTFFSKEIRYFAQIN</sequence>
<dbReference type="EMBL" id="CAJFDH010000004">
    <property type="protein sequence ID" value="CAD5218488.1"/>
    <property type="molecule type" value="Genomic_DNA"/>
</dbReference>
<gene>
    <name evidence="2" type="ORF">BOKJ2_LOCUS7698</name>
</gene>
<dbReference type="SUPFAM" id="SSF52087">
    <property type="entry name" value="CRAL/TRIO domain"/>
    <property type="match status" value="1"/>
</dbReference>
<dbReference type="InterPro" id="IPR036598">
    <property type="entry name" value="GOLD_dom_sf"/>
</dbReference>
<dbReference type="Gene3D" id="2.60.120.680">
    <property type="entry name" value="GOLD domain"/>
    <property type="match status" value="1"/>
</dbReference>
<name>A0A811KS78_9BILA</name>
<organism evidence="2 3">
    <name type="scientific">Bursaphelenchus okinawaensis</name>
    <dbReference type="NCBI Taxonomy" id="465554"/>
    <lineage>
        <taxon>Eukaryota</taxon>
        <taxon>Metazoa</taxon>
        <taxon>Ecdysozoa</taxon>
        <taxon>Nematoda</taxon>
        <taxon>Chromadorea</taxon>
        <taxon>Rhabditida</taxon>
        <taxon>Tylenchina</taxon>
        <taxon>Tylenchomorpha</taxon>
        <taxon>Aphelenchoidea</taxon>
        <taxon>Aphelenchoididae</taxon>
        <taxon>Bursaphelenchus</taxon>
    </lineage>
</organism>
<proteinExistence type="predicted"/>
<evidence type="ECO:0000313" key="2">
    <source>
        <dbReference type="EMBL" id="CAD5218488.1"/>
    </source>
</evidence>
<dbReference type="Proteomes" id="UP000783686">
    <property type="component" value="Unassembled WGS sequence"/>
</dbReference>
<evidence type="ECO:0000259" key="1">
    <source>
        <dbReference type="PROSITE" id="PS50191"/>
    </source>
</evidence>
<evidence type="ECO:0000313" key="3">
    <source>
        <dbReference type="Proteomes" id="UP000614601"/>
    </source>
</evidence>
<dbReference type="Gene3D" id="3.40.525.10">
    <property type="entry name" value="CRAL-TRIO lipid binding domain"/>
    <property type="match status" value="1"/>
</dbReference>
<protein>
    <recommendedName>
        <fullName evidence="1">CRAL-TRIO domain-containing protein</fullName>
    </recommendedName>
</protein>
<dbReference type="Proteomes" id="UP000614601">
    <property type="component" value="Unassembled WGS sequence"/>
</dbReference>
<keyword evidence="3" id="KW-1185">Reference proteome</keyword>
<dbReference type="OrthoDB" id="1434354at2759"/>
<dbReference type="AlphaFoldDB" id="A0A811KS78"/>
<dbReference type="CDD" id="cd00170">
    <property type="entry name" value="SEC14"/>
    <property type="match status" value="1"/>
</dbReference>
<dbReference type="PANTHER" id="PTHR23324:SF7">
    <property type="entry name" value="CRAL-TRIO DOMAIN-CONTAINING PROTEIN"/>
    <property type="match status" value="1"/>
</dbReference>
<dbReference type="InterPro" id="IPR051064">
    <property type="entry name" value="SEC14/CRAL-TRIO_domain"/>
</dbReference>
<dbReference type="InterPro" id="IPR001251">
    <property type="entry name" value="CRAL-TRIO_dom"/>
</dbReference>
<feature type="domain" description="CRAL-TRIO" evidence="1">
    <location>
        <begin position="82"/>
        <end position="254"/>
    </location>
</feature>
<dbReference type="SMART" id="SM00516">
    <property type="entry name" value="SEC14"/>
    <property type="match status" value="1"/>
</dbReference>
<dbReference type="GO" id="GO:0005737">
    <property type="term" value="C:cytoplasm"/>
    <property type="evidence" value="ECO:0007669"/>
    <property type="project" value="TreeGrafter"/>
</dbReference>
<comment type="caution">
    <text evidence="2">The sequence shown here is derived from an EMBL/GenBank/DDBJ whole genome shotgun (WGS) entry which is preliminary data.</text>
</comment>
<accession>A0A811KS78</accession>
<dbReference type="EMBL" id="CAJFCW020000004">
    <property type="protein sequence ID" value="CAG9110691.1"/>
    <property type="molecule type" value="Genomic_DNA"/>
</dbReference>
<dbReference type="SUPFAM" id="SSF101576">
    <property type="entry name" value="Supernatant protein factor (SPF), C-terminal domain"/>
    <property type="match status" value="1"/>
</dbReference>
<dbReference type="InterPro" id="IPR036865">
    <property type="entry name" value="CRAL-TRIO_dom_sf"/>
</dbReference>
<dbReference type="PROSITE" id="PS50191">
    <property type="entry name" value="CRAL_TRIO"/>
    <property type="match status" value="1"/>
</dbReference>
<dbReference type="PANTHER" id="PTHR23324">
    <property type="entry name" value="SEC14 RELATED PROTEIN"/>
    <property type="match status" value="1"/>
</dbReference>
<dbReference type="Pfam" id="PF00650">
    <property type="entry name" value="CRAL_TRIO"/>
    <property type="match status" value="1"/>
</dbReference>
<reference evidence="2" key="1">
    <citation type="submission" date="2020-09" db="EMBL/GenBank/DDBJ databases">
        <authorList>
            <person name="Kikuchi T."/>
        </authorList>
    </citation>
    <scope>NUCLEOTIDE SEQUENCE</scope>
    <source>
        <strain evidence="2">SH1</strain>
    </source>
</reference>